<feature type="transmembrane region" description="Helical" evidence="1">
    <location>
        <begin position="27"/>
        <end position="49"/>
    </location>
</feature>
<reference evidence="2 3" key="1">
    <citation type="journal article" date="2018" name="Sci. Rep.">
        <title>Genomic signatures of local adaptation to the degree of environmental predictability in rotifers.</title>
        <authorList>
            <person name="Franch-Gras L."/>
            <person name="Hahn C."/>
            <person name="Garcia-Roger E.M."/>
            <person name="Carmona M.J."/>
            <person name="Serra M."/>
            <person name="Gomez A."/>
        </authorList>
    </citation>
    <scope>NUCLEOTIDE SEQUENCE [LARGE SCALE GENOMIC DNA]</scope>
    <source>
        <strain evidence="2">HYR1</strain>
    </source>
</reference>
<keyword evidence="1" id="KW-0812">Transmembrane</keyword>
<dbReference type="EMBL" id="REGN01005123">
    <property type="protein sequence ID" value="RNA14699.1"/>
    <property type="molecule type" value="Genomic_DNA"/>
</dbReference>
<dbReference type="Proteomes" id="UP000276133">
    <property type="component" value="Unassembled WGS sequence"/>
</dbReference>
<proteinExistence type="predicted"/>
<organism evidence="2 3">
    <name type="scientific">Brachionus plicatilis</name>
    <name type="common">Marine rotifer</name>
    <name type="synonym">Brachionus muelleri</name>
    <dbReference type="NCBI Taxonomy" id="10195"/>
    <lineage>
        <taxon>Eukaryota</taxon>
        <taxon>Metazoa</taxon>
        <taxon>Spiralia</taxon>
        <taxon>Gnathifera</taxon>
        <taxon>Rotifera</taxon>
        <taxon>Eurotatoria</taxon>
        <taxon>Monogononta</taxon>
        <taxon>Pseudotrocha</taxon>
        <taxon>Ploima</taxon>
        <taxon>Brachionidae</taxon>
        <taxon>Brachionus</taxon>
    </lineage>
</organism>
<comment type="caution">
    <text evidence="2">The sequence shown here is derived from an EMBL/GenBank/DDBJ whole genome shotgun (WGS) entry which is preliminary data.</text>
</comment>
<dbReference type="AlphaFoldDB" id="A0A3M7QU06"/>
<name>A0A3M7QU06_BRAPC</name>
<keyword evidence="1" id="KW-1133">Transmembrane helix</keyword>
<sequence length="64" mass="7362">VDVATSKPNITVFSREGSSKWKFENHFPAFFALPLLAINFCVECIYLIFNFCAKMIDIILAFLR</sequence>
<gene>
    <name evidence="2" type="ORF">BpHYR1_048780</name>
</gene>
<keyword evidence="3" id="KW-1185">Reference proteome</keyword>
<feature type="non-terminal residue" evidence="2">
    <location>
        <position position="1"/>
    </location>
</feature>
<accession>A0A3M7QU06</accession>
<keyword evidence="1" id="KW-0472">Membrane</keyword>
<evidence type="ECO:0000313" key="3">
    <source>
        <dbReference type="Proteomes" id="UP000276133"/>
    </source>
</evidence>
<protein>
    <submittedName>
        <fullName evidence="2">Uncharacterized protein</fullName>
    </submittedName>
</protein>
<evidence type="ECO:0000256" key="1">
    <source>
        <dbReference type="SAM" id="Phobius"/>
    </source>
</evidence>
<evidence type="ECO:0000313" key="2">
    <source>
        <dbReference type="EMBL" id="RNA14699.1"/>
    </source>
</evidence>